<dbReference type="SMART" id="SM00164">
    <property type="entry name" value="TBC"/>
    <property type="match status" value="1"/>
</dbReference>
<dbReference type="KEGG" id="mis:MICPUN_80830"/>
<evidence type="ECO:0000313" key="5">
    <source>
        <dbReference type="Proteomes" id="UP000002009"/>
    </source>
</evidence>
<dbReference type="FunFam" id="1.10.472.80:FF:000027">
    <property type="entry name" value="GTPase activating protein (Evi5)"/>
    <property type="match status" value="1"/>
</dbReference>
<dbReference type="PANTHER" id="PTHR47219:SF9">
    <property type="entry name" value="GTPASE ACTIVATING PROTEIN AND CENTROSOME-ASSOCIATED, ISOFORM B"/>
    <property type="match status" value="1"/>
</dbReference>
<dbReference type="Gene3D" id="1.10.472.80">
    <property type="entry name" value="Ypt/Rab-GAP domain of gyp1p, domain 3"/>
    <property type="match status" value="1"/>
</dbReference>
<evidence type="ECO:0000256" key="2">
    <source>
        <dbReference type="SAM" id="Coils"/>
    </source>
</evidence>
<dbReference type="PANTHER" id="PTHR47219">
    <property type="entry name" value="RAB GTPASE-ACTIVATING PROTEIN 1-LIKE"/>
    <property type="match status" value="1"/>
</dbReference>
<protein>
    <recommendedName>
        <fullName evidence="3">Rab-GAP TBC domain-containing protein</fullName>
    </recommendedName>
</protein>
<dbReference type="OrthoDB" id="294251at2759"/>
<dbReference type="FunFam" id="1.10.8.270:FF:000001">
    <property type="entry name" value="TBC1 domain family member 1"/>
    <property type="match status" value="1"/>
</dbReference>
<dbReference type="SUPFAM" id="SSF47923">
    <property type="entry name" value="Ypt/Rab-GAP domain of gyp1p"/>
    <property type="match status" value="2"/>
</dbReference>
<feature type="coiled-coil region" evidence="2">
    <location>
        <begin position="310"/>
        <end position="337"/>
    </location>
</feature>
<dbReference type="Proteomes" id="UP000002009">
    <property type="component" value="Chromosome 4"/>
</dbReference>
<accession>C1E3K2</accession>
<dbReference type="AlphaFoldDB" id="C1E3K2"/>
<evidence type="ECO:0000259" key="3">
    <source>
        <dbReference type="PROSITE" id="PS50086"/>
    </source>
</evidence>
<dbReference type="InterPro" id="IPR000195">
    <property type="entry name" value="Rab-GAP-TBC_dom"/>
</dbReference>
<sequence length="342" mass="38556">MASSDDEPGPSYGGPAAVDPPVLLSAAEKRLRKWRRMLGVTVDDWKAYVRAKPQVVQRRTRKGVPAPLRGYAWQVMSGGRELRACHHGVYDELVLSTLDERDDDIAKDISRTFPSHVFFAKPDGAGQRSLYNVLRAYSVYDREVGYVQGMGFVAGLLLLHMSEEDAFWVMVALFRGAVHEPLEGLYSPGMPLVRRCLHQLEGLLGEHLPRLAAHFQRECVHASMFATQWFVTLFAYSLPLGVVERVWDVFMLEGVKVIFQVGVALLQRAEENLLALPFEVLAANLRHFPVGGRADDDNVEADDLLERALALRLSRRLDELRAEHDYLNERMRDSGAERSHPP</sequence>
<dbReference type="PROSITE" id="PS50086">
    <property type="entry name" value="TBC_RABGAP"/>
    <property type="match status" value="1"/>
</dbReference>
<dbReference type="eggNOG" id="KOG1102">
    <property type="taxonomic scope" value="Eukaryota"/>
</dbReference>
<dbReference type="Pfam" id="PF00566">
    <property type="entry name" value="RabGAP-TBC"/>
    <property type="match status" value="1"/>
</dbReference>
<reference evidence="4 5" key="1">
    <citation type="journal article" date="2009" name="Science">
        <title>Green evolution and dynamic adaptations revealed by genomes of the marine picoeukaryotes Micromonas.</title>
        <authorList>
            <person name="Worden A.Z."/>
            <person name="Lee J.H."/>
            <person name="Mock T."/>
            <person name="Rouze P."/>
            <person name="Simmons M.P."/>
            <person name="Aerts A.L."/>
            <person name="Allen A.E."/>
            <person name="Cuvelier M.L."/>
            <person name="Derelle E."/>
            <person name="Everett M.V."/>
            <person name="Foulon E."/>
            <person name="Grimwood J."/>
            <person name="Gundlach H."/>
            <person name="Henrissat B."/>
            <person name="Napoli C."/>
            <person name="McDonald S.M."/>
            <person name="Parker M.S."/>
            <person name="Rombauts S."/>
            <person name="Salamov A."/>
            <person name="Von Dassow P."/>
            <person name="Badger J.H."/>
            <person name="Coutinho P.M."/>
            <person name="Demir E."/>
            <person name="Dubchak I."/>
            <person name="Gentemann C."/>
            <person name="Eikrem W."/>
            <person name="Gready J.E."/>
            <person name="John U."/>
            <person name="Lanier W."/>
            <person name="Lindquist E.A."/>
            <person name="Lucas S."/>
            <person name="Mayer K.F."/>
            <person name="Moreau H."/>
            <person name="Not F."/>
            <person name="Otillar R."/>
            <person name="Panaud O."/>
            <person name="Pangilinan J."/>
            <person name="Paulsen I."/>
            <person name="Piegu B."/>
            <person name="Poliakov A."/>
            <person name="Robbens S."/>
            <person name="Schmutz J."/>
            <person name="Toulza E."/>
            <person name="Wyss T."/>
            <person name="Zelensky A."/>
            <person name="Zhou K."/>
            <person name="Armbrust E.V."/>
            <person name="Bhattacharya D."/>
            <person name="Goodenough U.W."/>
            <person name="Van de Peer Y."/>
            <person name="Grigoriev I.V."/>
        </authorList>
    </citation>
    <scope>NUCLEOTIDE SEQUENCE [LARGE SCALE GENOMIC DNA]</scope>
    <source>
        <strain evidence="5">RCC299 / NOUM17</strain>
    </source>
</reference>
<dbReference type="InterPro" id="IPR050302">
    <property type="entry name" value="Rab_GAP_TBC_domain"/>
</dbReference>
<dbReference type="EMBL" id="CP001325">
    <property type="protein sequence ID" value="ACO62952.1"/>
    <property type="molecule type" value="Genomic_DNA"/>
</dbReference>
<evidence type="ECO:0000313" key="4">
    <source>
        <dbReference type="EMBL" id="ACO62952.1"/>
    </source>
</evidence>
<dbReference type="InterPro" id="IPR035969">
    <property type="entry name" value="Rab-GAP_TBC_sf"/>
</dbReference>
<keyword evidence="1" id="KW-0343">GTPase activation</keyword>
<feature type="domain" description="Rab-GAP TBC" evidence="3">
    <location>
        <begin position="63"/>
        <end position="254"/>
    </location>
</feature>
<dbReference type="FunCoup" id="C1E3K2">
    <property type="interactions" value="1484"/>
</dbReference>
<dbReference type="GO" id="GO:0005096">
    <property type="term" value="F:GTPase activator activity"/>
    <property type="evidence" value="ECO:0007669"/>
    <property type="project" value="UniProtKB-KW"/>
</dbReference>
<evidence type="ECO:0000256" key="1">
    <source>
        <dbReference type="ARBA" id="ARBA00022468"/>
    </source>
</evidence>
<organism evidence="4 5">
    <name type="scientific">Micromonas commoda (strain RCC299 / NOUM17 / CCMP2709)</name>
    <name type="common">Picoplanktonic green alga</name>
    <dbReference type="NCBI Taxonomy" id="296587"/>
    <lineage>
        <taxon>Eukaryota</taxon>
        <taxon>Viridiplantae</taxon>
        <taxon>Chlorophyta</taxon>
        <taxon>Mamiellophyceae</taxon>
        <taxon>Mamiellales</taxon>
        <taxon>Mamiellaceae</taxon>
        <taxon>Micromonas</taxon>
    </lineage>
</organism>
<keyword evidence="5" id="KW-1185">Reference proteome</keyword>
<dbReference type="InParanoid" id="C1E3K2"/>
<gene>
    <name evidence="4" type="ORF">MICPUN_80830</name>
</gene>
<dbReference type="Gene3D" id="1.10.8.270">
    <property type="entry name" value="putative rabgap domain of human tbc1 domain family member 14 like domains"/>
    <property type="match status" value="1"/>
</dbReference>
<dbReference type="Gene3D" id="1.10.10.750">
    <property type="entry name" value="Ypt/Rab-GAP domain of gyp1p, domain 1"/>
    <property type="match status" value="1"/>
</dbReference>
<name>C1E3K2_MICCC</name>
<proteinExistence type="predicted"/>
<dbReference type="RefSeq" id="XP_002501694.1">
    <property type="nucleotide sequence ID" value="XM_002501648.1"/>
</dbReference>
<keyword evidence="2" id="KW-0175">Coiled coil</keyword>
<dbReference type="GeneID" id="8242594"/>
<dbReference type="GO" id="GO:0031267">
    <property type="term" value="F:small GTPase binding"/>
    <property type="evidence" value="ECO:0007669"/>
    <property type="project" value="TreeGrafter"/>
</dbReference>
<dbReference type="OMA" id="QICHKYL"/>
<dbReference type="STRING" id="296587.C1E3K2"/>